<dbReference type="InterPro" id="IPR024673">
    <property type="entry name" value="Octahem_Cyt_c"/>
</dbReference>
<keyword evidence="4" id="KW-1185">Reference proteome</keyword>
<accession>A0ABS0YMH9</accession>
<feature type="domain" description="GH29D-like beta-sandwich" evidence="2">
    <location>
        <begin position="37"/>
        <end position="101"/>
    </location>
</feature>
<dbReference type="Pfam" id="PF13290">
    <property type="entry name" value="CHB_HEX_C_1"/>
    <property type="match status" value="1"/>
</dbReference>
<dbReference type="Proteomes" id="UP000641025">
    <property type="component" value="Unassembled WGS sequence"/>
</dbReference>
<dbReference type="Gene3D" id="1.10.1130.10">
    <property type="entry name" value="Flavocytochrome C3, Chain A"/>
    <property type="match status" value="1"/>
</dbReference>
<dbReference type="RefSeq" id="WP_199393678.1">
    <property type="nucleotide sequence ID" value="NZ_JAEMHK010000002.1"/>
</dbReference>
<name>A0ABS0YMH9_9BACT</name>
<evidence type="ECO:0000256" key="1">
    <source>
        <dbReference type="SAM" id="SignalP"/>
    </source>
</evidence>
<organism evidence="3 4">
    <name type="scientific">Geomonas propionica</name>
    <dbReference type="NCBI Taxonomy" id="2798582"/>
    <lineage>
        <taxon>Bacteria</taxon>
        <taxon>Pseudomonadati</taxon>
        <taxon>Thermodesulfobacteriota</taxon>
        <taxon>Desulfuromonadia</taxon>
        <taxon>Geobacterales</taxon>
        <taxon>Geobacteraceae</taxon>
        <taxon>Geomonas</taxon>
    </lineage>
</organism>
<dbReference type="InterPro" id="IPR036280">
    <property type="entry name" value="Multihaem_cyt_sf"/>
</dbReference>
<feature type="chain" id="PRO_5045519816" evidence="1">
    <location>
        <begin position="25"/>
        <end position="610"/>
    </location>
</feature>
<reference evidence="3 4" key="1">
    <citation type="submission" date="2020-12" db="EMBL/GenBank/DDBJ databases">
        <title>Geomonas sp. Red259, isolated from paddy soil.</title>
        <authorList>
            <person name="Xu Z."/>
            <person name="Zhang Z."/>
            <person name="Masuda Y."/>
            <person name="Itoh H."/>
            <person name="Senoo K."/>
        </authorList>
    </citation>
    <scope>NUCLEOTIDE SEQUENCE [LARGE SCALE GENOMIC DNA]</scope>
    <source>
        <strain evidence="3 4">Red259</strain>
    </source>
</reference>
<keyword evidence="1" id="KW-0732">Signal</keyword>
<dbReference type="InterPro" id="IPR059177">
    <property type="entry name" value="GH29D-like_dom"/>
</dbReference>
<dbReference type="SUPFAM" id="SSF48695">
    <property type="entry name" value="Multiheme cytochromes"/>
    <property type="match status" value="2"/>
</dbReference>
<evidence type="ECO:0000313" key="4">
    <source>
        <dbReference type="Proteomes" id="UP000641025"/>
    </source>
</evidence>
<proteinExistence type="predicted"/>
<evidence type="ECO:0000313" key="3">
    <source>
        <dbReference type="EMBL" id="MBJ6799159.1"/>
    </source>
</evidence>
<dbReference type="EMBL" id="JAEMHK010000002">
    <property type="protein sequence ID" value="MBJ6799159.1"/>
    <property type="molecule type" value="Genomic_DNA"/>
</dbReference>
<feature type="signal peptide" evidence="1">
    <location>
        <begin position="1"/>
        <end position="24"/>
    </location>
</feature>
<gene>
    <name evidence="3" type="ORF">JFN90_03300</name>
</gene>
<comment type="caution">
    <text evidence="3">The sequence shown here is derived from an EMBL/GenBank/DDBJ whole genome shotgun (WGS) entry which is preliminary data.</text>
</comment>
<protein>
    <submittedName>
        <fullName evidence="3">Chitobiase/beta-hexosaminidase C-terminal domain-containing protein</fullName>
    </submittedName>
</protein>
<sequence length="610" mass="64939">MRRIVTMFCSITMLVALTAMTCYAALDRKAPTTTASPTGGTFSAPVNVTLTPNEPATTYYTLNGTTPTTSSAVYVSPIYVSSTTTLKFFSKDVAGNVEVVKSVTYTISTAKVHDPANTSLTWTGYGMCKDCHNAQAAAMYQSVHYQWKGSAAEMTTGPTVQGKMDATDGSSALNAYCINIEGSWGPCGACHAGTGAKPVATNTPDATQLGSIDCLMCHRSPSIATPYTRVRNATTTMFEPTAGIDMNNVVRTVIKPVRANCLQCHAKAGGGDAVKRGDIALASATTNDANYDVHMATGRGNLSCQNCHVFTNHKVTGRGTDLRPQDSASGIDCSTSTCHPTKNNAAGHVTAAVGDHLGRVACQSCHLARYAKDATDVAPTSTNPMEQTETHRTWQTAEWNSTLGRYEPVPTKAGNLIPKYAFWNGKSWGNNSFNAAVLDPATNAYKISRPVGAINDPVGTKLFPFKYKTASQAIANGKLVALKTATFFTTGIYDQAVQDGLAYMGMTGAAYSTVTTDEYQLLNHQIPVASGNVLACAACHPNATATQVKLITNMGYALKNSQSVVCGQCHVVKTYSGDYVSFHGRHVDTRRNDCSWCHSFSRPEKGLTLP</sequence>
<dbReference type="Pfam" id="PF11783">
    <property type="entry name" value="Cytochrome_cB"/>
    <property type="match status" value="1"/>
</dbReference>
<evidence type="ECO:0000259" key="2">
    <source>
        <dbReference type="Pfam" id="PF13290"/>
    </source>
</evidence>